<accession>A0A7T3FVP8</accession>
<sequence length="85" mass="9654">MSNERIVRLAQEVNRHTNEEYGTVDEVVEAVLEERVDSLSESEEAIEEKQAELKEKFGVGSDDGEAAELSEAEKKQEELKERFSP</sequence>
<dbReference type="KEGG" id="hlt:I7X12_10600"/>
<reference evidence="2 3" key="1">
    <citation type="submission" date="2020-12" db="EMBL/GenBank/DDBJ databases">
        <title>Halosimplex halophilum sp. nov. and Halosimplex salinum sp. nov., two new members of the genus Halosimplex.</title>
        <authorList>
            <person name="Cui H.L."/>
        </authorList>
    </citation>
    <scope>NUCLEOTIDE SEQUENCE [LARGE SCALE GENOMIC DNA]</scope>
    <source>
        <strain evidence="2 3">YGH94</strain>
    </source>
</reference>
<dbReference type="GeneID" id="60588947"/>
<dbReference type="EMBL" id="CP065856">
    <property type="protein sequence ID" value="QPV61223.1"/>
    <property type="molecule type" value="Genomic_DNA"/>
</dbReference>
<dbReference type="Proteomes" id="UP000595001">
    <property type="component" value="Chromosome"/>
</dbReference>
<evidence type="ECO:0000313" key="2">
    <source>
        <dbReference type="EMBL" id="QPV61223.1"/>
    </source>
</evidence>
<protein>
    <submittedName>
        <fullName evidence="2">Uncharacterized protein</fullName>
    </submittedName>
</protein>
<proteinExistence type="predicted"/>
<dbReference type="RefSeq" id="WP_198060056.1">
    <property type="nucleotide sequence ID" value="NZ_CP065856.1"/>
</dbReference>
<feature type="region of interest" description="Disordered" evidence="1">
    <location>
        <begin position="55"/>
        <end position="85"/>
    </location>
</feature>
<dbReference type="AlphaFoldDB" id="A0A7T3FVP8"/>
<evidence type="ECO:0000256" key="1">
    <source>
        <dbReference type="SAM" id="MobiDB-lite"/>
    </source>
</evidence>
<organism evidence="2 3">
    <name type="scientific">Halosimplex litoreum</name>
    <dbReference type="NCBI Taxonomy" id="1198301"/>
    <lineage>
        <taxon>Archaea</taxon>
        <taxon>Methanobacteriati</taxon>
        <taxon>Methanobacteriota</taxon>
        <taxon>Stenosarchaea group</taxon>
        <taxon>Halobacteria</taxon>
        <taxon>Halobacteriales</taxon>
        <taxon>Haloarculaceae</taxon>
        <taxon>Halosimplex</taxon>
    </lineage>
</organism>
<gene>
    <name evidence="2" type="ORF">I7X12_10600</name>
</gene>
<keyword evidence="3" id="KW-1185">Reference proteome</keyword>
<evidence type="ECO:0000313" key="3">
    <source>
        <dbReference type="Proteomes" id="UP000595001"/>
    </source>
</evidence>
<name>A0A7T3FVP8_9EURY</name>
<feature type="compositionally biased region" description="Basic and acidic residues" evidence="1">
    <location>
        <begin position="71"/>
        <end position="85"/>
    </location>
</feature>